<feature type="coiled-coil region" evidence="1">
    <location>
        <begin position="536"/>
        <end position="595"/>
    </location>
</feature>
<dbReference type="Proteomes" id="UP000675881">
    <property type="component" value="Chromosome 1"/>
</dbReference>
<keyword evidence="1" id="KW-0175">Coiled coil</keyword>
<organism evidence="3 4">
    <name type="scientific">Lepeophtheirus salmonis</name>
    <name type="common">Salmon louse</name>
    <name type="synonym">Caligus salmonis</name>
    <dbReference type="NCBI Taxonomy" id="72036"/>
    <lineage>
        <taxon>Eukaryota</taxon>
        <taxon>Metazoa</taxon>
        <taxon>Ecdysozoa</taxon>
        <taxon>Arthropoda</taxon>
        <taxon>Crustacea</taxon>
        <taxon>Multicrustacea</taxon>
        <taxon>Hexanauplia</taxon>
        <taxon>Copepoda</taxon>
        <taxon>Siphonostomatoida</taxon>
        <taxon>Caligidae</taxon>
        <taxon>Lepeophtheirus</taxon>
    </lineage>
</organism>
<dbReference type="InterPro" id="IPR040024">
    <property type="entry name" value="PPP1R21"/>
</dbReference>
<dbReference type="Pfam" id="PF21636">
    <property type="entry name" value="PPP1R21_C"/>
    <property type="match status" value="1"/>
</dbReference>
<dbReference type="InterPro" id="IPR019343">
    <property type="entry name" value="PPP1R21_N"/>
</dbReference>
<name>A0A7R8H0E7_LEPSM</name>
<dbReference type="AlphaFoldDB" id="A0A7R8H0E7"/>
<dbReference type="PANTHER" id="PTHR21448">
    <property type="entry name" value="SMOOTH MUSCLE MYOSIN HEAVY CHAIN-RELATED"/>
    <property type="match status" value="1"/>
</dbReference>
<dbReference type="EMBL" id="HG994580">
    <property type="protein sequence ID" value="CAF2782793.1"/>
    <property type="molecule type" value="Genomic_DNA"/>
</dbReference>
<dbReference type="GO" id="GO:0005769">
    <property type="term" value="C:early endosome"/>
    <property type="evidence" value="ECO:0007669"/>
    <property type="project" value="TreeGrafter"/>
</dbReference>
<feature type="coiled-coil region" evidence="1">
    <location>
        <begin position="420"/>
        <end position="454"/>
    </location>
</feature>
<evidence type="ECO:0000259" key="2">
    <source>
        <dbReference type="SMART" id="SM01254"/>
    </source>
</evidence>
<keyword evidence="4" id="KW-1185">Reference proteome</keyword>
<feature type="coiled-coil region" evidence="1">
    <location>
        <begin position="98"/>
        <end position="153"/>
    </location>
</feature>
<protein>
    <submittedName>
        <fullName evidence="3">PPP1R21</fullName>
    </submittedName>
</protein>
<evidence type="ECO:0000313" key="4">
    <source>
        <dbReference type="Proteomes" id="UP000675881"/>
    </source>
</evidence>
<dbReference type="GO" id="GO:0016020">
    <property type="term" value="C:membrane"/>
    <property type="evidence" value="ECO:0007669"/>
    <property type="project" value="TreeGrafter"/>
</dbReference>
<evidence type="ECO:0000256" key="1">
    <source>
        <dbReference type="SAM" id="Coils"/>
    </source>
</evidence>
<dbReference type="PANTHER" id="PTHR21448:SF0">
    <property type="entry name" value="PROTEIN PHOSPHATASE 1 REGULATORY SUBUNIT 21"/>
    <property type="match status" value="1"/>
</dbReference>
<proteinExistence type="predicted"/>
<dbReference type="InterPro" id="IPR049372">
    <property type="entry name" value="PPP1R21_C"/>
</dbReference>
<evidence type="ECO:0000313" key="3">
    <source>
        <dbReference type="EMBL" id="CAF2782793.1"/>
    </source>
</evidence>
<dbReference type="SMART" id="SM01254">
    <property type="entry name" value="KLRAQ"/>
    <property type="match status" value="1"/>
</dbReference>
<feature type="coiled-coil region" evidence="1">
    <location>
        <begin position="15"/>
        <end position="56"/>
    </location>
</feature>
<dbReference type="OrthoDB" id="5566667at2759"/>
<feature type="domain" description="Protein phosphatase 1 regulatory subunit 21 N-terminal" evidence="2">
    <location>
        <begin position="1"/>
        <end position="80"/>
    </location>
</feature>
<gene>
    <name evidence="3" type="ORF">LSAA_1698</name>
</gene>
<reference evidence="3" key="1">
    <citation type="submission" date="2021-02" db="EMBL/GenBank/DDBJ databases">
        <authorList>
            <person name="Bekaert M."/>
        </authorList>
    </citation>
    <scope>NUCLEOTIDE SEQUENCE</scope>
    <source>
        <strain evidence="3">IoA-00</strain>
    </source>
</reference>
<dbReference type="Pfam" id="PF10205">
    <property type="entry name" value="KLRAQ"/>
    <property type="match status" value="1"/>
</dbReference>
<sequence length="605" mass="69397">MELSKKPPLTKKTKREDLTEVLKKKETSLRKAEAEMESLEFRNKQLTRRIELLQSESFSVEAIPSQTATCKNGDVLSEELTHKIKENEGLQTTLDGIHNDYRSRISKYESRISELESNLAKVHRSESQLIEMLNGLKEEKITTSERIKSLETELRQMKTANSNGSINASSPNYNFPLTSTDIRVQTVELLGSVEEQIQEFVASSSDFHTYWERRLSGGSPELSKLLKNNVESLKPLELSFQTLLKDVLDKEETENILILATAFHDYVKYYRKLESLLTFQLEESTSSEEKYRVSRHLRSYGSCLVDTSLRLNELSSNIRSGPGLENLSVSVSNLHREVLELSNSFVCLMDSERQGAPDTNKNNNLLIAAALSNLSNVLNSLSRILSDNLTRIGILVKEGSKNVEGNLIQVQDEPTTPSEVENLKEKIKNVNELADRLEKELKKNQQSKEHWKLEYELLEMKFNKFKQSEEASSPIYKCEGEILEESSDEVKDIKSLYKCKLDELLSEKILADSKATSFYLESLTLVKRLKCLENYKKRMECEIYSIREEKEKLCEEMDTTSSSYKFQLSTMSEHLANMNDKLSSQTDEINSLKYELSNKKFKARK</sequence>
<accession>A0A7R8H0E7</accession>